<evidence type="ECO:0000313" key="2">
    <source>
        <dbReference type="Proteomes" id="UP001215280"/>
    </source>
</evidence>
<dbReference type="EMBL" id="JARJLG010000003">
    <property type="protein sequence ID" value="KAJ7782492.1"/>
    <property type="molecule type" value="Genomic_DNA"/>
</dbReference>
<keyword evidence="2" id="KW-1185">Reference proteome</keyword>
<reference evidence="1" key="1">
    <citation type="submission" date="2023-03" db="EMBL/GenBank/DDBJ databases">
        <title>Massive genome expansion in bonnet fungi (Mycena s.s.) driven by repeated elements and novel gene families across ecological guilds.</title>
        <authorList>
            <consortium name="Lawrence Berkeley National Laboratory"/>
            <person name="Harder C.B."/>
            <person name="Miyauchi S."/>
            <person name="Viragh M."/>
            <person name="Kuo A."/>
            <person name="Thoen E."/>
            <person name="Andreopoulos B."/>
            <person name="Lu D."/>
            <person name="Skrede I."/>
            <person name="Drula E."/>
            <person name="Henrissat B."/>
            <person name="Morin E."/>
            <person name="Kohler A."/>
            <person name="Barry K."/>
            <person name="LaButti K."/>
            <person name="Morin E."/>
            <person name="Salamov A."/>
            <person name="Lipzen A."/>
            <person name="Mereny Z."/>
            <person name="Hegedus B."/>
            <person name="Baldrian P."/>
            <person name="Stursova M."/>
            <person name="Weitz H."/>
            <person name="Taylor A."/>
            <person name="Grigoriev I.V."/>
            <person name="Nagy L.G."/>
            <person name="Martin F."/>
            <person name="Kauserud H."/>
        </authorList>
    </citation>
    <scope>NUCLEOTIDE SEQUENCE</scope>
    <source>
        <strain evidence="1">CBHHK188m</strain>
    </source>
</reference>
<protein>
    <submittedName>
        <fullName evidence="1">Uncharacterized protein</fullName>
    </submittedName>
</protein>
<dbReference type="Proteomes" id="UP001215280">
    <property type="component" value="Unassembled WGS sequence"/>
</dbReference>
<name>A0AAD7P000_9AGAR</name>
<dbReference type="AlphaFoldDB" id="A0AAD7P000"/>
<gene>
    <name evidence="1" type="ORF">DFH07DRAFT_324079</name>
</gene>
<proteinExistence type="predicted"/>
<sequence>MPLFSSFLAVATRLESLDISVDTFSKTTLVALVHGLPHTMQWLQLSCSMWSGPHSLDILDDNILTILTPADDLSSTCCPALRELILSLTAEACGRLQRVEVQSCTRAMELDISPSLRTFIDAGLIVSLQYKQPQAAIPLSSPWSGLRDEDDPASFSY</sequence>
<dbReference type="SUPFAM" id="SSF52047">
    <property type="entry name" value="RNI-like"/>
    <property type="match status" value="1"/>
</dbReference>
<accession>A0AAD7P000</accession>
<organism evidence="1 2">
    <name type="scientific">Mycena maculata</name>
    <dbReference type="NCBI Taxonomy" id="230809"/>
    <lineage>
        <taxon>Eukaryota</taxon>
        <taxon>Fungi</taxon>
        <taxon>Dikarya</taxon>
        <taxon>Basidiomycota</taxon>
        <taxon>Agaricomycotina</taxon>
        <taxon>Agaricomycetes</taxon>
        <taxon>Agaricomycetidae</taxon>
        <taxon>Agaricales</taxon>
        <taxon>Marasmiineae</taxon>
        <taxon>Mycenaceae</taxon>
        <taxon>Mycena</taxon>
    </lineage>
</organism>
<comment type="caution">
    <text evidence="1">The sequence shown here is derived from an EMBL/GenBank/DDBJ whole genome shotgun (WGS) entry which is preliminary data.</text>
</comment>
<evidence type="ECO:0000313" key="1">
    <source>
        <dbReference type="EMBL" id="KAJ7782492.1"/>
    </source>
</evidence>